<gene>
    <name evidence="2" type="ORF">FG385_32885</name>
</gene>
<accession>A0A5C4LQX1</accession>
<name>A0A5C4LQX1_9PSEU</name>
<feature type="region of interest" description="Disordered" evidence="1">
    <location>
        <begin position="44"/>
        <end position="79"/>
    </location>
</feature>
<dbReference type="AlphaFoldDB" id="A0A5C4LQX1"/>
<comment type="caution">
    <text evidence="2">The sequence shown here is derived from an EMBL/GenBank/DDBJ whole genome shotgun (WGS) entry which is preliminary data.</text>
</comment>
<sequence length="79" mass="9216">MRASIVRGSDMDSHRLPRPQLLTREHTAQRLGFAHDLVLQLHVDHHQQQRDRGRGDREPRQTAKPFDVVLDHRHASATR</sequence>
<protein>
    <submittedName>
        <fullName evidence="2">Uncharacterized protein</fullName>
    </submittedName>
</protein>
<dbReference type="RefSeq" id="WP_139100714.1">
    <property type="nucleotide sequence ID" value="NZ_VDFW01000055.1"/>
</dbReference>
<evidence type="ECO:0000313" key="2">
    <source>
        <dbReference type="EMBL" id="TNC19064.1"/>
    </source>
</evidence>
<keyword evidence="3" id="KW-1185">Reference proteome</keyword>
<reference evidence="2 3" key="1">
    <citation type="submission" date="2019-06" db="EMBL/GenBank/DDBJ databases">
        <title>Amycolatopsis alkalitolerans sp. nov., isolated from Gastrodia elata Blume.</title>
        <authorList>
            <person name="Narsing Rao M.P."/>
            <person name="Li W.J."/>
        </authorList>
    </citation>
    <scope>NUCLEOTIDE SEQUENCE [LARGE SCALE GENOMIC DNA]</scope>
    <source>
        <strain evidence="2 3">SYSUP0005</strain>
    </source>
</reference>
<dbReference type="EMBL" id="VDFW01000055">
    <property type="protein sequence ID" value="TNC19064.1"/>
    <property type="molecule type" value="Genomic_DNA"/>
</dbReference>
<feature type="compositionally biased region" description="Basic and acidic residues" evidence="1">
    <location>
        <begin position="69"/>
        <end position="79"/>
    </location>
</feature>
<proteinExistence type="predicted"/>
<evidence type="ECO:0000256" key="1">
    <source>
        <dbReference type="SAM" id="MobiDB-lite"/>
    </source>
</evidence>
<evidence type="ECO:0000313" key="3">
    <source>
        <dbReference type="Proteomes" id="UP000305546"/>
    </source>
</evidence>
<feature type="compositionally biased region" description="Basic and acidic residues" evidence="1">
    <location>
        <begin position="44"/>
        <end position="61"/>
    </location>
</feature>
<organism evidence="2 3">
    <name type="scientific">Amycolatopsis alkalitolerans</name>
    <dbReference type="NCBI Taxonomy" id="2547244"/>
    <lineage>
        <taxon>Bacteria</taxon>
        <taxon>Bacillati</taxon>
        <taxon>Actinomycetota</taxon>
        <taxon>Actinomycetes</taxon>
        <taxon>Pseudonocardiales</taxon>
        <taxon>Pseudonocardiaceae</taxon>
        <taxon>Amycolatopsis</taxon>
    </lineage>
</organism>
<dbReference type="Proteomes" id="UP000305546">
    <property type="component" value="Unassembled WGS sequence"/>
</dbReference>